<accession>A0A9N9MTX3</accession>
<dbReference type="EMBL" id="OU892282">
    <property type="protein sequence ID" value="CAG9770872.1"/>
    <property type="molecule type" value="Genomic_DNA"/>
</dbReference>
<dbReference type="PANTHER" id="PTHR11011:SF60">
    <property type="entry name" value="FATTY ACYL-COA REDUCTASE-RELATED"/>
    <property type="match status" value="1"/>
</dbReference>
<reference evidence="13" key="1">
    <citation type="submission" date="2022-01" db="EMBL/GenBank/DDBJ databases">
        <authorList>
            <person name="King R."/>
        </authorList>
    </citation>
    <scope>NUCLEOTIDE SEQUENCE</scope>
</reference>
<dbReference type="AlphaFoldDB" id="A0A9N9MTX3"/>
<feature type="domain" description="Fatty acyl-CoA reductase C-terminal" evidence="11">
    <location>
        <begin position="364"/>
        <end position="456"/>
    </location>
</feature>
<comment type="catalytic activity">
    <reaction evidence="9 10">
        <text>a long-chain fatty acyl-CoA + 2 NADPH + 2 H(+) = a long-chain primary fatty alcohol + 2 NADP(+) + CoA</text>
        <dbReference type="Rhea" id="RHEA:52716"/>
        <dbReference type="ChEBI" id="CHEBI:15378"/>
        <dbReference type="ChEBI" id="CHEBI:57287"/>
        <dbReference type="ChEBI" id="CHEBI:57783"/>
        <dbReference type="ChEBI" id="CHEBI:58349"/>
        <dbReference type="ChEBI" id="CHEBI:77396"/>
        <dbReference type="ChEBI" id="CHEBI:83139"/>
        <dbReference type="EC" id="1.2.1.84"/>
    </reaction>
</comment>
<keyword evidence="7 10" id="KW-0443">Lipid metabolism</keyword>
<evidence type="ECO:0000256" key="1">
    <source>
        <dbReference type="ARBA" id="ARBA00004141"/>
    </source>
</evidence>
<evidence type="ECO:0000256" key="4">
    <source>
        <dbReference type="ARBA" id="ARBA00022692"/>
    </source>
</evidence>
<dbReference type="Pfam" id="PF03015">
    <property type="entry name" value="Sterile"/>
    <property type="match status" value="1"/>
</dbReference>
<evidence type="ECO:0000256" key="2">
    <source>
        <dbReference type="ARBA" id="ARBA00005928"/>
    </source>
</evidence>
<evidence type="ECO:0000259" key="12">
    <source>
        <dbReference type="Pfam" id="PF07993"/>
    </source>
</evidence>
<keyword evidence="10" id="KW-0560">Oxidoreductase</keyword>
<dbReference type="GO" id="GO:0102965">
    <property type="term" value="F:alcohol-forming long-chain fatty acyl-CoA reductase activity"/>
    <property type="evidence" value="ECO:0007669"/>
    <property type="project" value="UniProtKB-EC"/>
</dbReference>
<dbReference type="OrthoDB" id="429813at2759"/>
<feature type="transmembrane region" description="Helical" evidence="10">
    <location>
        <begin position="470"/>
        <end position="487"/>
    </location>
</feature>
<dbReference type="Proteomes" id="UP001152799">
    <property type="component" value="Chromosome 6"/>
</dbReference>
<keyword evidence="6 10" id="KW-1133">Transmembrane helix</keyword>
<dbReference type="CDD" id="cd09071">
    <property type="entry name" value="FAR_C"/>
    <property type="match status" value="1"/>
</dbReference>
<dbReference type="GO" id="GO:0005777">
    <property type="term" value="C:peroxisome"/>
    <property type="evidence" value="ECO:0007669"/>
    <property type="project" value="TreeGrafter"/>
</dbReference>
<feature type="domain" description="Thioester reductase (TE)" evidence="12">
    <location>
        <begin position="22"/>
        <end position="289"/>
    </location>
</feature>
<feature type="transmembrane region" description="Helical" evidence="10">
    <location>
        <begin position="357"/>
        <end position="376"/>
    </location>
</feature>
<keyword evidence="4 10" id="KW-0812">Transmembrane</keyword>
<proteinExistence type="inferred from homology"/>
<dbReference type="GO" id="GO:0035336">
    <property type="term" value="P:long-chain fatty-acyl-CoA metabolic process"/>
    <property type="evidence" value="ECO:0007669"/>
    <property type="project" value="TreeGrafter"/>
</dbReference>
<dbReference type="Pfam" id="PF07993">
    <property type="entry name" value="NAD_binding_4"/>
    <property type="match status" value="1"/>
</dbReference>
<evidence type="ECO:0000313" key="14">
    <source>
        <dbReference type="Proteomes" id="UP001152799"/>
    </source>
</evidence>
<name>A0A9N9MTX3_9CUCU</name>
<dbReference type="SUPFAM" id="SSF51735">
    <property type="entry name" value="NAD(P)-binding Rossmann-fold domains"/>
    <property type="match status" value="1"/>
</dbReference>
<evidence type="ECO:0000256" key="9">
    <source>
        <dbReference type="ARBA" id="ARBA00052530"/>
    </source>
</evidence>
<protein>
    <recommendedName>
        <fullName evidence="10">Fatty acyl-CoA reductase</fullName>
        <ecNumber evidence="10">1.2.1.84</ecNumber>
    </recommendedName>
</protein>
<evidence type="ECO:0000256" key="7">
    <source>
        <dbReference type="ARBA" id="ARBA00023098"/>
    </source>
</evidence>
<dbReference type="PANTHER" id="PTHR11011">
    <property type="entry name" value="MALE STERILITY PROTEIN 2-RELATED"/>
    <property type="match status" value="1"/>
</dbReference>
<evidence type="ECO:0000313" key="13">
    <source>
        <dbReference type="EMBL" id="CAG9770872.1"/>
    </source>
</evidence>
<dbReference type="GO" id="GO:0016020">
    <property type="term" value="C:membrane"/>
    <property type="evidence" value="ECO:0007669"/>
    <property type="project" value="UniProtKB-SubCell"/>
</dbReference>
<dbReference type="GO" id="GO:0080019">
    <property type="term" value="F:alcohol-forming very long-chain fatty acyl-CoA reductase activity"/>
    <property type="evidence" value="ECO:0007669"/>
    <property type="project" value="InterPro"/>
</dbReference>
<keyword evidence="5 10" id="KW-0521">NADP</keyword>
<evidence type="ECO:0000256" key="3">
    <source>
        <dbReference type="ARBA" id="ARBA00022516"/>
    </source>
</evidence>
<evidence type="ECO:0000256" key="10">
    <source>
        <dbReference type="RuleBase" id="RU363097"/>
    </source>
</evidence>
<keyword evidence="14" id="KW-1185">Reference proteome</keyword>
<keyword evidence="8 10" id="KW-0472">Membrane</keyword>
<dbReference type="InterPro" id="IPR036291">
    <property type="entry name" value="NAD(P)-bd_dom_sf"/>
</dbReference>
<dbReference type="InterPro" id="IPR013120">
    <property type="entry name" value="FAR_NAD-bd"/>
</dbReference>
<comment type="similarity">
    <text evidence="2 10">Belongs to the fatty acyl-CoA reductase family.</text>
</comment>
<dbReference type="FunFam" id="3.40.50.720:FF:000143">
    <property type="entry name" value="Fatty acyl-CoA reductase"/>
    <property type="match status" value="1"/>
</dbReference>
<dbReference type="EC" id="1.2.1.84" evidence="10"/>
<keyword evidence="3 10" id="KW-0444">Lipid biosynthesis</keyword>
<sequence>MEGPQIELSDIQRFYKDSTVFLTGATGFIGKLFLEKVLRALPVKKVYILVRTKKDVPAAKRFQDIFESPVFDLLKRTNPTALDKVEILEGDCSLPMVGLSEQDIETFVQNVNVIFHCAATVRFDEKIKHATRTNVRSTKDLVDLAKKIPKLRTFVYVGTAYSNSNRLEIREEIYPAKITAEKLITVCESLDDECLNAVTDKLIGDWPNTYTFTKQVSEDYINRVGRDIPICIERPAVVISTAEEPMSAFVDNVYTLAGFVMSNVVGISRITYYKNTNLDMVPADYVVNHCIAAGWLTGDSFKKQRSEIPVYQISNAIDNPISQDDIYDIVDYECHKIPTPKLVVLPLYFRTTCRYNYLFFRFFFHTLIAHMVDFVLKVKGKKPMLVKGMKKLHAFQEANEPFSLQDFFIHVENTNKLLKKMSFKDRELFNFDVARINWEDYFAQYVRGLRFYLLKDTMDTVAEGFKKYRVLKITATVYLIIAAIVIYGLGKVFLFRAVPLVWGVVAHFLRNLVC</sequence>
<dbReference type="InterPro" id="IPR033640">
    <property type="entry name" value="FAR_C"/>
</dbReference>
<organism evidence="13 14">
    <name type="scientific">Ceutorhynchus assimilis</name>
    <name type="common">cabbage seed weevil</name>
    <dbReference type="NCBI Taxonomy" id="467358"/>
    <lineage>
        <taxon>Eukaryota</taxon>
        <taxon>Metazoa</taxon>
        <taxon>Ecdysozoa</taxon>
        <taxon>Arthropoda</taxon>
        <taxon>Hexapoda</taxon>
        <taxon>Insecta</taxon>
        <taxon>Pterygota</taxon>
        <taxon>Neoptera</taxon>
        <taxon>Endopterygota</taxon>
        <taxon>Coleoptera</taxon>
        <taxon>Polyphaga</taxon>
        <taxon>Cucujiformia</taxon>
        <taxon>Curculionidae</taxon>
        <taxon>Ceutorhynchinae</taxon>
        <taxon>Ceutorhynchus</taxon>
    </lineage>
</organism>
<evidence type="ECO:0000256" key="5">
    <source>
        <dbReference type="ARBA" id="ARBA00022857"/>
    </source>
</evidence>
<comment type="subcellular location">
    <subcellularLocation>
        <location evidence="1">Membrane</location>
        <topology evidence="1">Multi-pass membrane protein</topology>
    </subcellularLocation>
</comment>
<evidence type="ECO:0000259" key="11">
    <source>
        <dbReference type="Pfam" id="PF03015"/>
    </source>
</evidence>
<dbReference type="CDD" id="cd05236">
    <property type="entry name" value="FAR-N_SDR_e"/>
    <property type="match status" value="1"/>
</dbReference>
<evidence type="ECO:0000256" key="6">
    <source>
        <dbReference type="ARBA" id="ARBA00022989"/>
    </source>
</evidence>
<dbReference type="Gene3D" id="3.40.50.720">
    <property type="entry name" value="NAD(P)-binding Rossmann-like Domain"/>
    <property type="match status" value="1"/>
</dbReference>
<evidence type="ECO:0000256" key="8">
    <source>
        <dbReference type="ARBA" id="ARBA00023136"/>
    </source>
</evidence>
<dbReference type="InterPro" id="IPR026055">
    <property type="entry name" value="FAR"/>
</dbReference>
<gene>
    <name evidence="13" type="ORF">CEUTPL_LOCUS11316</name>
</gene>
<comment type="function">
    <text evidence="10">Catalyzes the reduction of fatty acyl-CoA to fatty alcohols.</text>
</comment>